<feature type="active site" description="Charge relay system" evidence="5">
    <location>
        <position position="378"/>
    </location>
</feature>
<feature type="active site" description="Charge relay system" evidence="5">
    <location>
        <position position="200"/>
    </location>
</feature>
<evidence type="ECO:0000256" key="5">
    <source>
        <dbReference type="PROSITE-ProRule" id="PRU01240"/>
    </source>
</evidence>
<comment type="similarity">
    <text evidence="1 5">Belongs to the peptidase S8 family.</text>
</comment>
<dbReference type="RefSeq" id="WP_168881583.1">
    <property type="nucleotide sequence ID" value="NZ_JABAIL010000002.1"/>
</dbReference>
<sequence>MKLIYTITLLLLTIQLFAQEKYYLVVFDGKDDTTYSLDTPAEYLSQEAIDRREKYNIAIDSTDLPVVASYISAVENTGATIWHPMRWFNGVIVSDADSSTISALPHVSSVLNMSDKSMGGTNTIDDIKVSTDFGNAEIQSEMIGVDKMHELGYKGEGIHIAVLDAGFKNYNSIDHFENTSFGEIYDLYSKDEIVEDDHRHGTEVLSTMAANIDGNFVGGSPLSTYSLYRTEYVNSETRIEELMWVVAAERADSLGADIIQSSLGYYDFDDPTQNYTHDDLDGETAWISLGANHAFTKGILVVVSAGNEGSYNWRKVTFPGDSPFVLTVGSVSAAGNRAYSSSTGNTADNRIKPDVMALGQGCQVIDENGNQKVSNGTSFAAPQMASFAAGLLEARPELSPIEAIRIIRASADRYTSPDSLYGYGVPDFALAVNITGTDQEPSILSIKAYPNPVDGETVKLDLPTELINKSIKVVWHDLSGKAIKKKEYHQLISTMEIKVPQKLRKQYALLHIESENGATTLKLKIN</sequence>
<dbReference type="SUPFAM" id="SSF52743">
    <property type="entry name" value="Subtilisin-like"/>
    <property type="match status" value="1"/>
</dbReference>
<dbReference type="InterPro" id="IPR015500">
    <property type="entry name" value="Peptidase_S8_subtilisin-rel"/>
</dbReference>
<dbReference type="PIRSF" id="PIRSF037903">
    <property type="entry name" value="Subtilisin_rel_GFO_2223"/>
    <property type="match status" value="1"/>
</dbReference>
<name>A0A7X8SIJ2_9BACT</name>
<gene>
    <name evidence="7" type="ORF">HGP29_06615</name>
</gene>
<dbReference type="PANTHER" id="PTHR43806:SF67">
    <property type="entry name" value="EGF-LIKE DOMAIN-CONTAINING PROTEIN"/>
    <property type="match status" value="1"/>
</dbReference>
<evidence type="ECO:0000259" key="6">
    <source>
        <dbReference type="Pfam" id="PF00082"/>
    </source>
</evidence>
<dbReference type="AlphaFoldDB" id="A0A7X8SIJ2"/>
<dbReference type="PANTHER" id="PTHR43806">
    <property type="entry name" value="PEPTIDASE S8"/>
    <property type="match status" value="1"/>
</dbReference>
<protein>
    <submittedName>
        <fullName evidence="7">S8 family serine peptidase</fullName>
    </submittedName>
</protein>
<evidence type="ECO:0000256" key="3">
    <source>
        <dbReference type="ARBA" id="ARBA00022801"/>
    </source>
</evidence>
<evidence type="ECO:0000313" key="8">
    <source>
        <dbReference type="Proteomes" id="UP000585050"/>
    </source>
</evidence>
<dbReference type="InterPro" id="IPR000209">
    <property type="entry name" value="Peptidase_S8/S53_dom"/>
</dbReference>
<dbReference type="InterPro" id="IPR036852">
    <property type="entry name" value="Peptidase_S8/S53_dom_sf"/>
</dbReference>
<dbReference type="GO" id="GO:0004252">
    <property type="term" value="F:serine-type endopeptidase activity"/>
    <property type="evidence" value="ECO:0007669"/>
    <property type="project" value="UniProtKB-UniRule"/>
</dbReference>
<dbReference type="PROSITE" id="PS00136">
    <property type="entry name" value="SUBTILASE_ASP"/>
    <property type="match status" value="1"/>
</dbReference>
<proteinExistence type="inferred from homology"/>
<dbReference type="PROSITE" id="PS51892">
    <property type="entry name" value="SUBTILASE"/>
    <property type="match status" value="1"/>
</dbReference>
<evidence type="ECO:0000256" key="1">
    <source>
        <dbReference type="ARBA" id="ARBA00011073"/>
    </source>
</evidence>
<organism evidence="7 8">
    <name type="scientific">Flammeovirga agarivorans</name>
    <dbReference type="NCBI Taxonomy" id="2726742"/>
    <lineage>
        <taxon>Bacteria</taxon>
        <taxon>Pseudomonadati</taxon>
        <taxon>Bacteroidota</taxon>
        <taxon>Cytophagia</taxon>
        <taxon>Cytophagales</taxon>
        <taxon>Flammeovirgaceae</taxon>
        <taxon>Flammeovirga</taxon>
    </lineage>
</organism>
<dbReference type="Gene3D" id="3.40.50.200">
    <property type="entry name" value="Peptidase S8/S53 domain"/>
    <property type="match status" value="1"/>
</dbReference>
<dbReference type="InterPro" id="IPR023827">
    <property type="entry name" value="Peptidase_S8_Asp-AS"/>
</dbReference>
<comment type="caution">
    <text evidence="7">The sequence shown here is derived from an EMBL/GenBank/DDBJ whole genome shotgun (WGS) entry which is preliminary data.</text>
</comment>
<dbReference type="PRINTS" id="PR00723">
    <property type="entry name" value="SUBTILISIN"/>
</dbReference>
<evidence type="ECO:0000256" key="4">
    <source>
        <dbReference type="ARBA" id="ARBA00022825"/>
    </source>
</evidence>
<keyword evidence="3 5" id="KW-0378">Hydrolase</keyword>
<keyword evidence="4 5" id="KW-0720">Serine protease</keyword>
<accession>A0A7X8SIJ2</accession>
<evidence type="ECO:0000313" key="7">
    <source>
        <dbReference type="EMBL" id="NLR90870.1"/>
    </source>
</evidence>
<feature type="active site" description="Charge relay system" evidence="5">
    <location>
        <position position="164"/>
    </location>
</feature>
<reference evidence="7 8" key="1">
    <citation type="submission" date="2020-04" db="EMBL/GenBank/DDBJ databases">
        <title>Flammeovirga sp. SR4, a novel species isolated from seawater.</title>
        <authorList>
            <person name="Wang X."/>
        </authorList>
    </citation>
    <scope>NUCLEOTIDE SEQUENCE [LARGE SCALE GENOMIC DNA]</scope>
    <source>
        <strain evidence="7 8">SR4</strain>
    </source>
</reference>
<dbReference type="InterPro" id="IPR017317">
    <property type="entry name" value="Pept_S8_subtilisin_bacteroid-2"/>
</dbReference>
<dbReference type="GO" id="GO:0006508">
    <property type="term" value="P:proteolysis"/>
    <property type="evidence" value="ECO:0007669"/>
    <property type="project" value="UniProtKB-KW"/>
</dbReference>
<dbReference type="Proteomes" id="UP000585050">
    <property type="component" value="Unassembled WGS sequence"/>
</dbReference>
<keyword evidence="8" id="KW-1185">Reference proteome</keyword>
<feature type="domain" description="Peptidase S8/S53" evidence="6">
    <location>
        <begin position="155"/>
        <end position="424"/>
    </location>
</feature>
<dbReference type="EMBL" id="JABAIL010000002">
    <property type="protein sequence ID" value="NLR90870.1"/>
    <property type="molecule type" value="Genomic_DNA"/>
</dbReference>
<keyword evidence="2 5" id="KW-0645">Protease</keyword>
<evidence type="ECO:0000256" key="2">
    <source>
        <dbReference type="ARBA" id="ARBA00022670"/>
    </source>
</evidence>
<dbReference type="InterPro" id="IPR050131">
    <property type="entry name" value="Peptidase_S8_subtilisin-like"/>
</dbReference>
<dbReference type="Pfam" id="PF00082">
    <property type="entry name" value="Peptidase_S8"/>
    <property type="match status" value="1"/>
</dbReference>